<feature type="domain" description="Large helicase-related protein winged-helix" evidence="3">
    <location>
        <begin position="670"/>
        <end position="752"/>
    </location>
</feature>
<dbReference type="Proteomes" id="UP000482800">
    <property type="component" value="Unassembled WGS sequence"/>
</dbReference>
<dbReference type="GO" id="GO:0016887">
    <property type="term" value="F:ATP hydrolysis activity"/>
    <property type="evidence" value="ECO:0007669"/>
    <property type="project" value="TreeGrafter"/>
</dbReference>
<evidence type="ECO:0000259" key="3">
    <source>
        <dbReference type="Pfam" id="PF23234"/>
    </source>
</evidence>
<evidence type="ECO:0000313" key="6">
    <source>
        <dbReference type="EMBL" id="GFJ77893.1"/>
    </source>
</evidence>
<organism evidence="6 7">
    <name type="scientific">Phytohabitans houttuyneae</name>
    <dbReference type="NCBI Taxonomy" id="1076126"/>
    <lineage>
        <taxon>Bacteria</taxon>
        <taxon>Bacillati</taxon>
        <taxon>Actinomycetota</taxon>
        <taxon>Actinomycetes</taxon>
        <taxon>Micromonosporales</taxon>
        <taxon>Micromonosporaceae</taxon>
    </lineage>
</organism>
<feature type="compositionally biased region" description="Basic and acidic residues" evidence="1">
    <location>
        <begin position="664"/>
        <end position="673"/>
    </location>
</feature>
<protein>
    <submittedName>
        <fullName evidence="6">Uncharacterized protein</fullName>
    </submittedName>
</protein>
<dbReference type="EMBL" id="BLPF01000001">
    <property type="protein sequence ID" value="GFJ77893.1"/>
    <property type="molecule type" value="Genomic_DNA"/>
</dbReference>
<feature type="region of interest" description="Disordered" evidence="1">
    <location>
        <begin position="625"/>
        <end position="673"/>
    </location>
</feature>
<accession>A0A6V8JYQ0</accession>
<dbReference type="GO" id="GO:0003677">
    <property type="term" value="F:DNA binding"/>
    <property type="evidence" value="ECO:0007669"/>
    <property type="project" value="TreeGrafter"/>
</dbReference>
<evidence type="ECO:0000256" key="1">
    <source>
        <dbReference type="SAM" id="MobiDB-lite"/>
    </source>
</evidence>
<dbReference type="InterPro" id="IPR013701">
    <property type="entry name" value="Lhr-like_DEAD/DEAH_assoc"/>
</dbReference>
<dbReference type="AlphaFoldDB" id="A0A6V8JYQ0"/>
<dbReference type="PANTHER" id="PTHR47962">
    <property type="entry name" value="ATP-DEPENDENT HELICASE LHR-RELATED-RELATED"/>
    <property type="match status" value="1"/>
</dbReference>
<reference evidence="6 7" key="2">
    <citation type="submission" date="2020-03" db="EMBL/GenBank/DDBJ databases">
        <authorList>
            <person name="Ichikawa N."/>
            <person name="Kimura A."/>
            <person name="Kitahashi Y."/>
            <person name="Uohara A."/>
        </authorList>
    </citation>
    <scope>NUCLEOTIDE SEQUENCE [LARGE SCALE GENOMIC DNA]</scope>
    <source>
        <strain evidence="6 7">NBRC 108639</strain>
    </source>
</reference>
<dbReference type="InterPro" id="IPR052511">
    <property type="entry name" value="ATP-dep_Helicase"/>
</dbReference>
<dbReference type="PANTHER" id="PTHR47962:SF5">
    <property type="entry name" value="ATP-DEPENDENT HELICASE LHR-RELATED"/>
    <property type="match status" value="1"/>
</dbReference>
<feature type="domain" description="Large helicase-related protein winged-helix" evidence="4">
    <location>
        <begin position="460"/>
        <end position="546"/>
    </location>
</feature>
<dbReference type="Pfam" id="PF23236">
    <property type="entry name" value="WHD_2nd_Lhr"/>
    <property type="match status" value="1"/>
</dbReference>
<evidence type="ECO:0000259" key="5">
    <source>
        <dbReference type="Pfam" id="PF23236"/>
    </source>
</evidence>
<proteinExistence type="predicted"/>
<keyword evidence="7" id="KW-1185">Reference proteome</keyword>
<dbReference type="Pfam" id="PF23235">
    <property type="entry name" value="WHD_3rd_Lhr"/>
    <property type="match status" value="1"/>
</dbReference>
<gene>
    <name evidence="6" type="ORF">Phou_020730</name>
</gene>
<dbReference type="Pfam" id="PF08494">
    <property type="entry name" value="DEAD_assoc"/>
    <property type="match status" value="1"/>
</dbReference>
<sequence>MRQDDETATAALRAGGLDDWAAGNLMAYLREQREATRALPDDRTVVVERFRDELGDWRLAVHCVLGAKVNGPWALAVARRLTERYGVDAQVMPSDDGIVVRLPDTADQPPGAELVAFDPEEITQLVEESVGTSALFASRFRECAARSLLLPRRDPRRRQPLWQQRQKAAQLLDVAREYADFPVTLEAARECLQDVFDVPGLVGLMRDVAARKVRLVEVESAKPSPFARSLLFGYVGAFLYEGDAPLAERRAAALALDSTLLGELLGRVDLRELLEPAVVTATEQQLQWLTDERRPRDAEDVAELLRLLGDLSDLDISARGALPEWPAELERAKRALRVRIAGEDRWIAVEDAGRYRDALGVALPVGVAQAYVEPVPDPLGDLVARYARTHGPFTAAACAARFGLGVFVVEQALRRLAATGRVVSGEFSPEGAGAEWCDAEVLRMLRRRSLAALRREIEPVPPRALATFLPRWQHLGASSRGVEAVAAAVEQLQGAAVPASALERLVLPGRVADYSPAYLDELCSSGEVLWAGSGAIAGGDGWVTLAYADVAPLLLPPPDESLALTPLHQGVLDALADGQALFFRALSDRVGSTDDADLSAAVWDLVWAGWLTNDTLAPLRTLLGGGGGAHRAKPSAPRTRYRRPGRVALPSRTGPPTVAGRWSRLPERDTDPTRRAAAVADALLERHGVVTRGAVVAEGVTGGFAAVYPVLAALEERGAARRGYFVEGLGAAQFAVPGAVDRLRALADEHRRTPTALVLAATDPASPFGAALPWPERVVAQEGAGHRPGRKAGALVVLVAGELTLYVERGGRTLLSFVDDGEALAAAAKALADAVHTGALGALSVERADGEAVFTSPLRDALTAAGFRASPRGLRLRG</sequence>
<dbReference type="InterPro" id="IPR055367">
    <property type="entry name" value="WH4_Lhr"/>
</dbReference>
<dbReference type="GO" id="GO:0005524">
    <property type="term" value="F:ATP binding"/>
    <property type="evidence" value="ECO:0007669"/>
    <property type="project" value="InterPro"/>
</dbReference>
<name>A0A6V8JYQ0_9ACTN</name>
<dbReference type="Pfam" id="PF23234">
    <property type="entry name" value="WHD_4th_Lhr"/>
    <property type="match status" value="1"/>
</dbReference>
<evidence type="ECO:0000313" key="7">
    <source>
        <dbReference type="Proteomes" id="UP000482800"/>
    </source>
</evidence>
<reference evidence="6 7" key="1">
    <citation type="submission" date="2020-03" db="EMBL/GenBank/DDBJ databases">
        <title>Whole genome shotgun sequence of Phytohabitans houttuyneae NBRC 108639.</title>
        <authorList>
            <person name="Komaki H."/>
            <person name="Tamura T."/>
        </authorList>
    </citation>
    <scope>NUCLEOTIDE SEQUENCE [LARGE SCALE GENOMIC DNA]</scope>
    <source>
        <strain evidence="6 7">NBRC 108639</strain>
    </source>
</reference>
<evidence type="ECO:0000259" key="2">
    <source>
        <dbReference type="Pfam" id="PF08494"/>
    </source>
</evidence>
<evidence type="ECO:0000259" key="4">
    <source>
        <dbReference type="Pfam" id="PF23235"/>
    </source>
</evidence>
<dbReference type="InterPro" id="IPR055368">
    <property type="entry name" value="WH3_Lhr"/>
</dbReference>
<feature type="domain" description="Large helicase-related protein winged-helix" evidence="5">
    <location>
        <begin position="272"/>
        <end position="373"/>
    </location>
</feature>
<feature type="domain" description="Lhr-like DEAD/H associated" evidence="2">
    <location>
        <begin position="39"/>
        <end position="227"/>
    </location>
</feature>
<dbReference type="InterPro" id="IPR055369">
    <property type="entry name" value="WH2_Lhr"/>
</dbReference>
<comment type="caution">
    <text evidence="6">The sequence shown here is derived from an EMBL/GenBank/DDBJ whole genome shotgun (WGS) entry which is preliminary data.</text>
</comment>